<evidence type="ECO:0000259" key="3">
    <source>
        <dbReference type="Pfam" id="PF08021"/>
    </source>
</evidence>
<feature type="domain" description="SIP-like Rossmann fold" evidence="2">
    <location>
        <begin position="218"/>
        <end position="317"/>
    </location>
</feature>
<comment type="similarity">
    <text evidence="1">Belongs to the SIP oxidoreductase family.</text>
</comment>
<dbReference type="InterPro" id="IPR007037">
    <property type="entry name" value="SIP_rossman_dom"/>
</dbReference>
<dbReference type="AlphaFoldDB" id="A0A4S8Q1L3"/>
<feature type="domain" description="Siderophore-interacting FAD-binding" evidence="3">
    <location>
        <begin position="104"/>
        <end position="212"/>
    </location>
</feature>
<evidence type="ECO:0000259" key="2">
    <source>
        <dbReference type="Pfam" id="PF04954"/>
    </source>
</evidence>
<dbReference type="Pfam" id="PF04954">
    <property type="entry name" value="SIP"/>
    <property type="match status" value="1"/>
</dbReference>
<dbReference type="Gene3D" id="3.40.50.80">
    <property type="entry name" value="Nucleotide-binding domain of ferredoxin-NADP reductase (FNR) module"/>
    <property type="match status" value="1"/>
</dbReference>
<dbReference type="CDD" id="cd06193">
    <property type="entry name" value="siderophore_interacting"/>
    <property type="match status" value="1"/>
</dbReference>
<organism evidence="4 5">
    <name type="scientific">Rhizobium rosettiformans W3</name>
    <dbReference type="NCBI Taxonomy" id="538378"/>
    <lineage>
        <taxon>Bacteria</taxon>
        <taxon>Pseudomonadati</taxon>
        <taxon>Pseudomonadota</taxon>
        <taxon>Alphaproteobacteria</taxon>
        <taxon>Hyphomicrobiales</taxon>
        <taxon>Rhizobiaceae</taxon>
        <taxon>Rhizobium/Agrobacterium group</taxon>
        <taxon>Rhizobium</taxon>
    </lineage>
</organism>
<sequence>MTHRLAGTIKGQHSQALELLEAHASRLDVALTGTDDERRFSIWSSTAVFRRLDGDCVVELESPEQRLLLTLQGNLAEVFDERGMTIEWEQVNEGALAPGLSLMQVESIIRVSPGFSRVRLRGDEAPRFATGSLHFRLLLSADPDAPEWPRIARTGRTVWPEQKIHRPVYTVAAQDEDWLDFDIFHHAGSPTCDWIGRKPVEETVGVMGPGGGWCPAAPNLLLFGDETAQPAIARMLSLAEGTVTAVLTSAREDLGHLAADERVARTDDLVQALKSAAVPDDTYVWFAADAERAREARSHLAGLGLAKNRFTAAAYWS</sequence>
<evidence type="ECO:0000313" key="5">
    <source>
        <dbReference type="Proteomes" id="UP000307378"/>
    </source>
</evidence>
<evidence type="ECO:0000313" key="4">
    <source>
        <dbReference type="EMBL" id="THV37938.1"/>
    </source>
</evidence>
<comment type="caution">
    <text evidence="4">The sequence shown here is derived from an EMBL/GenBank/DDBJ whole genome shotgun (WGS) entry which is preliminary data.</text>
</comment>
<dbReference type="Gene3D" id="2.40.30.10">
    <property type="entry name" value="Translation factors"/>
    <property type="match status" value="1"/>
</dbReference>
<dbReference type="EMBL" id="STGU01000002">
    <property type="protein sequence ID" value="THV37938.1"/>
    <property type="molecule type" value="Genomic_DNA"/>
</dbReference>
<evidence type="ECO:0000256" key="1">
    <source>
        <dbReference type="ARBA" id="ARBA00035644"/>
    </source>
</evidence>
<proteinExistence type="inferred from homology"/>
<dbReference type="InterPro" id="IPR039374">
    <property type="entry name" value="SIP_fam"/>
</dbReference>
<protein>
    <submittedName>
        <fullName evidence="4">Siderophore-interacting protein</fullName>
    </submittedName>
</protein>
<name>A0A4S8Q1L3_9HYPH</name>
<dbReference type="Pfam" id="PF08021">
    <property type="entry name" value="FAD_binding_9"/>
    <property type="match status" value="1"/>
</dbReference>
<dbReference type="PANTHER" id="PTHR30157:SF0">
    <property type="entry name" value="NADPH-DEPENDENT FERRIC-CHELATE REDUCTASE"/>
    <property type="match status" value="1"/>
</dbReference>
<dbReference type="Proteomes" id="UP000307378">
    <property type="component" value="Unassembled WGS sequence"/>
</dbReference>
<gene>
    <name evidence="4" type="ORF">FAA86_03760</name>
</gene>
<reference evidence="4 5" key="1">
    <citation type="submission" date="2019-04" db="EMBL/GenBank/DDBJ databases">
        <title>genome sequence of strain W3.</title>
        <authorList>
            <person name="Gao J."/>
            <person name="Sun J."/>
        </authorList>
    </citation>
    <scope>NUCLEOTIDE SEQUENCE [LARGE SCALE GENOMIC DNA]</scope>
    <source>
        <strain evidence="4 5">W3</strain>
    </source>
</reference>
<dbReference type="InterPro" id="IPR039261">
    <property type="entry name" value="FNR_nucleotide-bd"/>
</dbReference>
<accession>A0A4S8Q1L3</accession>
<dbReference type="PANTHER" id="PTHR30157">
    <property type="entry name" value="FERRIC REDUCTASE, NADPH-DEPENDENT"/>
    <property type="match status" value="1"/>
</dbReference>
<dbReference type="RefSeq" id="WP_136538446.1">
    <property type="nucleotide sequence ID" value="NZ_STGU01000002.1"/>
</dbReference>
<dbReference type="InterPro" id="IPR013113">
    <property type="entry name" value="SIP_FAD-bd"/>
</dbReference>